<evidence type="ECO:0000256" key="1">
    <source>
        <dbReference type="SAM" id="SignalP"/>
    </source>
</evidence>
<evidence type="ECO:0008006" key="4">
    <source>
        <dbReference type="Google" id="ProtNLM"/>
    </source>
</evidence>
<accession>A0ABW9KNU0</accession>
<dbReference type="InterPro" id="IPR011250">
    <property type="entry name" value="OMP/PagP_B-barrel"/>
</dbReference>
<keyword evidence="3" id="KW-1185">Reference proteome</keyword>
<name>A0ABW9KNU0_9BACT</name>
<evidence type="ECO:0000313" key="2">
    <source>
        <dbReference type="EMBL" id="MFN2976762.1"/>
    </source>
</evidence>
<feature type="chain" id="PRO_5045774506" description="Outer membrane protein beta-barrel domain-containing protein" evidence="1">
    <location>
        <begin position="32"/>
        <end position="239"/>
    </location>
</feature>
<sequence>MPNSRLAVRRTGLALAISFAAAIFSTAVGQAQTPYVGRFDLYTGFSDLNTPGLNNINQIGFHLQAGVTANRWLSYGFDYSTQNGSTHLTPGIATQALRQQLAAELPPGYSLNLPVDVTIQTFTAGGQLIFRKYHAATFFARPVLAAFHIRGTPHPNDPVNTLVAAQLAPQGYLTDWYGAYGAGGGVEFPVMKHLGARVQFDAGWNHPFDTILDHGGFSFRYSVGPAFHFGRNVPKAARK</sequence>
<dbReference type="EMBL" id="JBJYXY010000001">
    <property type="protein sequence ID" value="MFN2976762.1"/>
    <property type="molecule type" value="Genomic_DNA"/>
</dbReference>
<evidence type="ECO:0000313" key="3">
    <source>
        <dbReference type="Proteomes" id="UP001634747"/>
    </source>
</evidence>
<keyword evidence="1" id="KW-0732">Signal</keyword>
<protein>
    <recommendedName>
        <fullName evidence="4">Outer membrane protein beta-barrel domain-containing protein</fullName>
    </recommendedName>
</protein>
<dbReference type="Proteomes" id="UP001634747">
    <property type="component" value="Unassembled WGS sequence"/>
</dbReference>
<dbReference type="RefSeq" id="WP_263415177.1">
    <property type="nucleotide sequence ID" value="NZ_BAABBH010000002.1"/>
</dbReference>
<proteinExistence type="predicted"/>
<comment type="caution">
    <text evidence="2">The sequence shown here is derived from an EMBL/GenBank/DDBJ whole genome shotgun (WGS) entry which is preliminary data.</text>
</comment>
<dbReference type="SUPFAM" id="SSF56925">
    <property type="entry name" value="OMPA-like"/>
    <property type="match status" value="1"/>
</dbReference>
<organism evidence="2 3">
    <name type="scientific">Terriglobus aquaticus</name>
    <dbReference type="NCBI Taxonomy" id="940139"/>
    <lineage>
        <taxon>Bacteria</taxon>
        <taxon>Pseudomonadati</taxon>
        <taxon>Acidobacteriota</taxon>
        <taxon>Terriglobia</taxon>
        <taxon>Terriglobales</taxon>
        <taxon>Acidobacteriaceae</taxon>
        <taxon>Terriglobus</taxon>
    </lineage>
</organism>
<reference evidence="2 3" key="1">
    <citation type="submission" date="2024-12" db="EMBL/GenBank/DDBJ databases">
        <authorList>
            <person name="Lee Y."/>
        </authorList>
    </citation>
    <scope>NUCLEOTIDE SEQUENCE [LARGE SCALE GENOMIC DNA]</scope>
    <source>
        <strain evidence="2 3">03SUJ4</strain>
    </source>
</reference>
<gene>
    <name evidence="2" type="ORF">ACK2TP_13390</name>
</gene>
<feature type="signal peptide" evidence="1">
    <location>
        <begin position="1"/>
        <end position="31"/>
    </location>
</feature>